<dbReference type="EMBL" id="JAAGMD010000769">
    <property type="protein sequence ID" value="NEA89784.1"/>
    <property type="molecule type" value="Genomic_DNA"/>
</dbReference>
<name>A0A6G3R2T8_9ACTN</name>
<comment type="caution">
    <text evidence="2">The sequence shown here is derived from an EMBL/GenBank/DDBJ whole genome shotgun (WGS) entry which is preliminary data.</text>
</comment>
<accession>A0A6G3R2T8</accession>
<evidence type="ECO:0000313" key="2">
    <source>
        <dbReference type="EMBL" id="NEA89784.1"/>
    </source>
</evidence>
<evidence type="ECO:0000256" key="1">
    <source>
        <dbReference type="SAM" id="MobiDB-lite"/>
    </source>
</evidence>
<dbReference type="RefSeq" id="WP_164438904.1">
    <property type="nucleotide sequence ID" value="NZ_JAAGMD010000769.1"/>
</dbReference>
<reference evidence="2" key="1">
    <citation type="submission" date="2020-01" db="EMBL/GenBank/DDBJ databases">
        <title>Insect and environment-associated Actinomycetes.</title>
        <authorList>
            <person name="Currrie C."/>
            <person name="Chevrette M."/>
            <person name="Carlson C."/>
            <person name="Stubbendieck R."/>
            <person name="Wendt-Pienkowski E."/>
        </authorList>
    </citation>
    <scope>NUCLEOTIDE SEQUENCE</scope>
    <source>
        <strain evidence="2">SID14436</strain>
    </source>
</reference>
<organism evidence="2">
    <name type="scientific">Streptomyces sp. SID14436</name>
    <dbReference type="NCBI Taxonomy" id="2706070"/>
    <lineage>
        <taxon>Bacteria</taxon>
        <taxon>Bacillati</taxon>
        <taxon>Actinomycetota</taxon>
        <taxon>Actinomycetes</taxon>
        <taxon>Kitasatosporales</taxon>
        <taxon>Streptomycetaceae</taxon>
        <taxon>Streptomyces</taxon>
    </lineage>
</organism>
<feature type="region of interest" description="Disordered" evidence="1">
    <location>
        <begin position="155"/>
        <end position="178"/>
    </location>
</feature>
<feature type="region of interest" description="Disordered" evidence="1">
    <location>
        <begin position="1"/>
        <end position="30"/>
    </location>
</feature>
<dbReference type="AlphaFoldDB" id="A0A6G3R2T8"/>
<sequence length="178" mass="19220">MTMPAFRPTHVVPRHGMPAWEEPDPSRPTADLDPLLPVQLTESRGDWGHVLCSNGWSAWVDGRRLLAVPEDPPAADAPPARTADPRPLLTRVEEALARYRTAADNLAEGGLDGEAFRQRTRGLRVGIVVDGDSAWLYDSAHGRWLYTDGAHLHTYAPDEPPQAVPDAAGTPAAPEAAA</sequence>
<feature type="compositionally biased region" description="Low complexity" evidence="1">
    <location>
        <begin position="165"/>
        <end position="178"/>
    </location>
</feature>
<proteinExistence type="predicted"/>
<protein>
    <submittedName>
        <fullName evidence="2">Uncharacterized protein</fullName>
    </submittedName>
</protein>
<feature type="non-terminal residue" evidence="2">
    <location>
        <position position="178"/>
    </location>
</feature>
<gene>
    <name evidence="2" type="ORF">G3I53_28010</name>
</gene>